<dbReference type="PANTHER" id="PTHR46499">
    <property type="entry name" value="QUEUINE TRNA-RIBOSYLTRANSFERASE"/>
    <property type="match status" value="1"/>
</dbReference>
<comment type="caution">
    <text evidence="7">The sequence shown here is derived from an EMBL/GenBank/DDBJ whole genome shotgun (WGS) entry which is preliminary data.</text>
</comment>
<sequence length="644" mass="71075">MVEFELLDRDGLARIGRFNTPHGRVETPALLPVVHPDPTRQPVSASEIRRRFGLGAVITSSYIAWRTPALREVAERGGIHGLLDFDGPVMTDSGAFQQHAYGHVEVGPEEILEFQNGIGSDIATVLDVFVEPGVDHAEAEAGVATTIERARAARRARPGLLAVPVQGGAFDDLRARSAREASALGDVLAIGGVVPLFEQYRFAELARAIASARPHLSPGRVVHLFGTGHPMTFAFAALFGVDLFDSSAYHKFARRGRLLFPEGSVAIDELRERTCRCALCEEIPLPEVAKLEPVERERRIAEHNLLTSAAEMGVVRQAIRDGTLWELVERRATAHPALRTGLFAALERGEVFLPTEPASRRAFRETGPSSYDRPAVRLFRERLARYTRGLSPARTLPRIALSPDYLSRVPLSTRTGEPIRWESETPFGRVPVELLELYPIGPCLSSAEFESTGRRTPSDLTAELRATGSEEFDLERDWTEEWTDLEVRSRLLWQYGRSPAEALARHPLRGQRSRRTGRLRGILAGDIPVFQIGNDGLPRPSFRGGEMLRTALPPPRVRVIVHADATGFVREGRSLFSRFALGADADLRIGETGILVDAQDALLAVGRLLLAPHEMSRLRRGVAVRVTAHAKRPHEPEEADPDEV</sequence>
<dbReference type="Pfam" id="PF01702">
    <property type="entry name" value="TGT"/>
    <property type="match status" value="1"/>
</dbReference>
<keyword evidence="4" id="KW-0479">Metal-binding</keyword>
<gene>
    <name evidence="7" type="ORF">B1B_10805</name>
</gene>
<dbReference type="InterPro" id="IPR004804">
    <property type="entry name" value="TgtA"/>
</dbReference>
<organism evidence="7">
    <name type="scientific">mine drainage metagenome</name>
    <dbReference type="NCBI Taxonomy" id="410659"/>
    <lineage>
        <taxon>unclassified sequences</taxon>
        <taxon>metagenomes</taxon>
        <taxon>ecological metagenomes</taxon>
    </lineage>
</organism>
<dbReference type="InterPro" id="IPR038250">
    <property type="entry name" value="TGT_C2_sf"/>
</dbReference>
<dbReference type="GO" id="GO:0003723">
    <property type="term" value="F:RNA binding"/>
    <property type="evidence" value="ECO:0007669"/>
    <property type="project" value="InterPro"/>
</dbReference>
<dbReference type="SUPFAM" id="SSF88802">
    <property type="entry name" value="Pre-PUA domain"/>
    <property type="match status" value="1"/>
</dbReference>
<dbReference type="HAMAP" id="MF_01634">
    <property type="entry name" value="TgtA_arch"/>
    <property type="match status" value="1"/>
</dbReference>
<dbReference type="EMBL" id="AUZY01007014">
    <property type="protein sequence ID" value="EQD51915.1"/>
    <property type="molecule type" value="Genomic_DNA"/>
</dbReference>
<dbReference type="CDD" id="cd21149">
    <property type="entry name" value="PUA_archaeosine_TGT"/>
    <property type="match status" value="1"/>
</dbReference>
<dbReference type="InterPro" id="IPR036974">
    <property type="entry name" value="PUA_sf"/>
</dbReference>
<dbReference type="InterPro" id="IPR002478">
    <property type="entry name" value="PUA"/>
</dbReference>
<dbReference type="NCBIfam" id="TIGR00432">
    <property type="entry name" value="arcsn_tRNA_tgt"/>
    <property type="match status" value="1"/>
</dbReference>
<dbReference type="UniPathway" id="UPA00393"/>
<proteinExistence type="inferred from homology"/>
<dbReference type="Gene3D" id="3.20.20.105">
    <property type="entry name" value="Queuine tRNA-ribosyltransferase-like"/>
    <property type="match status" value="1"/>
</dbReference>
<dbReference type="GO" id="GO:0005737">
    <property type="term" value="C:cytoplasm"/>
    <property type="evidence" value="ECO:0007669"/>
    <property type="project" value="TreeGrafter"/>
</dbReference>
<dbReference type="SUPFAM" id="SSF88697">
    <property type="entry name" value="PUA domain-like"/>
    <property type="match status" value="1"/>
</dbReference>
<dbReference type="GO" id="GO:0002099">
    <property type="term" value="P:tRNA wobble guanine modification"/>
    <property type="evidence" value="ECO:0007669"/>
    <property type="project" value="TreeGrafter"/>
</dbReference>
<name>T1BCE0_9ZZZZ</name>
<evidence type="ECO:0000313" key="7">
    <source>
        <dbReference type="EMBL" id="EQD51915.1"/>
    </source>
</evidence>
<dbReference type="InterPro" id="IPR015947">
    <property type="entry name" value="PUA-like_sf"/>
</dbReference>
<dbReference type="GO" id="GO:0016763">
    <property type="term" value="F:pentosyltransferase activity"/>
    <property type="evidence" value="ECO:0007669"/>
    <property type="project" value="InterPro"/>
</dbReference>
<dbReference type="GO" id="GO:0046872">
    <property type="term" value="F:metal ion binding"/>
    <property type="evidence" value="ECO:0007669"/>
    <property type="project" value="UniProtKB-KW"/>
</dbReference>
<keyword evidence="7" id="KW-0328">Glycosyltransferase</keyword>
<accession>T1BCE0</accession>
<comment type="pathway">
    <text evidence="1">tRNA modification; archaeosine-tRNA biosynthesis.</text>
</comment>
<dbReference type="AlphaFoldDB" id="T1BCE0"/>
<reference evidence="7" key="1">
    <citation type="submission" date="2013-08" db="EMBL/GenBank/DDBJ databases">
        <authorList>
            <person name="Mendez C."/>
            <person name="Richter M."/>
            <person name="Ferrer M."/>
            <person name="Sanchez J."/>
        </authorList>
    </citation>
    <scope>NUCLEOTIDE SEQUENCE</scope>
</reference>
<reference evidence="7" key="2">
    <citation type="journal article" date="2014" name="ISME J.">
        <title>Microbial stratification in low pH oxic and suboxic macroscopic growths along an acid mine drainage.</title>
        <authorList>
            <person name="Mendez-Garcia C."/>
            <person name="Mesa V."/>
            <person name="Sprenger R.R."/>
            <person name="Richter M."/>
            <person name="Diez M.S."/>
            <person name="Solano J."/>
            <person name="Bargiela R."/>
            <person name="Golyshina O.V."/>
            <person name="Manteca A."/>
            <person name="Ramos J.L."/>
            <person name="Gallego J.R."/>
            <person name="Llorente I."/>
            <person name="Martins Dos Santos V.A."/>
            <person name="Jensen O.N."/>
            <person name="Pelaez A.I."/>
            <person name="Sanchez J."/>
            <person name="Ferrer M."/>
        </authorList>
    </citation>
    <scope>NUCLEOTIDE SEQUENCE</scope>
</reference>
<evidence type="ECO:0000259" key="6">
    <source>
        <dbReference type="SMART" id="SM00359"/>
    </source>
</evidence>
<keyword evidence="3" id="KW-0819">tRNA processing</keyword>
<keyword evidence="2 7" id="KW-0808">Transferase</keyword>
<evidence type="ECO:0000256" key="5">
    <source>
        <dbReference type="ARBA" id="ARBA00022833"/>
    </source>
</evidence>
<protein>
    <submittedName>
        <fullName evidence="7">Queuine/other tRNA-ribosyltransferase</fullName>
        <ecNumber evidence="7">2.4.2.29</ecNumber>
    </submittedName>
</protein>
<dbReference type="EC" id="2.4.2.29" evidence="7"/>
<dbReference type="InterPro" id="IPR036511">
    <property type="entry name" value="TGT-like_sf"/>
</dbReference>
<dbReference type="InterPro" id="IPR050076">
    <property type="entry name" value="ArchSynthase1/Queuine_TRR"/>
</dbReference>
<dbReference type="SUPFAM" id="SSF51713">
    <property type="entry name" value="tRNA-guanine transglycosylase"/>
    <property type="match status" value="1"/>
</dbReference>
<dbReference type="InterPro" id="IPR002616">
    <property type="entry name" value="tRNA_ribo_trans-like"/>
</dbReference>
<evidence type="ECO:0000256" key="2">
    <source>
        <dbReference type="ARBA" id="ARBA00022679"/>
    </source>
</evidence>
<dbReference type="Gene3D" id="3.10.450.90">
    <property type="entry name" value="ArcTGT, C2 domain"/>
    <property type="match status" value="1"/>
</dbReference>
<evidence type="ECO:0000256" key="3">
    <source>
        <dbReference type="ARBA" id="ARBA00022694"/>
    </source>
</evidence>
<evidence type="ECO:0000256" key="4">
    <source>
        <dbReference type="ARBA" id="ARBA00022723"/>
    </source>
</evidence>
<dbReference type="Gene3D" id="2.30.130.10">
    <property type="entry name" value="PUA domain"/>
    <property type="match status" value="1"/>
</dbReference>
<evidence type="ECO:0000256" key="1">
    <source>
        <dbReference type="ARBA" id="ARBA00005030"/>
    </source>
</evidence>
<dbReference type="NCBIfam" id="TIGR00449">
    <property type="entry name" value="tgt_general"/>
    <property type="match status" value="1"/>
</dbReference>
<dbReference type="InterPro" id="IPR029402">
    <property type="entry name" value="TGT_C2"/>
</dbReference>
<keyword evidence="5" id="KW-0862">Zinc</keyword>
<dbReference type="Pfam" id="PF14810">
    <property type="entry name" value="TGT_C2"/>
    <property type="match status" value="1"/>
</dbReference>
<dbReference type="SMART" id="SM00359">
    <property type="entry name" value="PUA"/>
    <property type="match status" value="1"/>
</dbReference>
<feature type="domain" description="PUA" evidence="6">
    <location>
        <begin position="557"/>
        <end position="631"/>
    </location>
</feature>
<dbReference type="PANTHER" id="PTHR46499:SF1">
    <property type="entry name" value="QUEUINE TRNA-RIBOSYLTRANSFERASE"/>
    <property type="match status" value="1"/>
</dbReference>
<dbReference type="PROSITE" id="PS50890">
    <property type="entry name" value="PUA"/>
    <property type="match status" value="1"/>
</dbReference>
<dbReference type="Pfam" id="PF01472">
    <property type="entry name" value="PUA"/>
    <property type="match status" value="1"/>
</dbReference>